<evidence type="ECO:0000259" key="3">
    <source>
        <dbReference type="Pfam" id="PF00669"/>
    </source>
</evidence>
<evidence type="ECO:0000256" key="2">
    <source>
        <dbReference type="SAM" id="MobiDB-lite"/>
    </source>
</evidence>
<proteinExistence type="predicted"/>
<dbReference type="GO" id="GO:0005198">
    <property type="term" value="F:structural molecule activity"/>
    <property type="evidence" value="ECO:0007669"/>
    <property type="project" value="InterPro"/>
</dbReference>
<dbReference type="GO" id="GO:0009288">
    <property type="term" value="C:bacterial-type flagellum"/>
    <property type="evidence" value="ECO:0007669"/>
    <property type="project" value="InterPro"/>
</dbReference>
<feature type="region of interest" description="Disordered" evidence="2">
    <location>
        <begin position="569"/>
        <end position="590"/>
    </location>
</feature>
<evidence type="ECO:0000313" key="4">
    <source>
        <dbReference type="EMBL" id="EHL13213.1"/>
    </source>
</evidence>
<dbReference type="HOGENOM" id="CLU_305847_0_0_9"/>
<sequence length="969" mass="108778">MIRITQSMQIARTLLDQNLNLQRMNDYSNDMSSRTNLHRPSDDPLRVARAMRLMTELRVNETYKQDLQAAHSWTSKTDVTLNTLSDIIKRVRELTVQAASGEKTQEDKQKIMQEIKQLKKAATELANDDYMGRYQFSGYKTNKKFVNEDGSYNQDLDLAGLKYEKINYNIGVGQKTDINFTGVEVFGNEHFTTKTRAKKAVPFTDEPQSVLGAKMNVKLQKYKKSDAYYEKNKTNLNTPSGAADEDKKNNEIEEKYEKETKLGVKDGGEIDLGEVSFYGSYKKGDVNAIVEDLNKSLRAQIAKKAKEMYPSDPDKEEKFRKELEQSVQFVNDDGKISMVTDRDYAGKIQAGKLTLKEIQKTKETSVQPSINKNTELGVTSGPLNYSGNTVRAHFNFDMELTEYNKDSNGDIINTSPKTPKIELKNISLSKEYDKTGKSDEEVAKLIAADLQTQINAQLMKHGLPEDTVRVTVDPATKQPRLAVNREYGVKLTNTTGATNITAASPATQTYTPNVNSASNPVTKETDFNVTTPTAGADSLVNFDFNLKLTQYHRYGQSGGDVLISNPGVNPATPPTPGTPGHLAFSDPNYPPQPFDLGKISLVKKYSGKNDDGSNKNPDDILREIAKDLQETISEKAASHKPPLDASKIKVEVKNGKIMLMTDGNMKMEITNTAGTLTQTKFDDTMKTPVPDGKNSMDIDIPAPNPMPPGTISPLERSKYDTHVYMNLKMNVQRYKKDENGNATTNKILPNIEINDLTINKTYKREKPDGSGTYTDDEIQKQIADDIKAKIEEKLSQINPPLDKKMINISYDSATKKVKVSVNQDVSVTVETDNNKPSSINSDVEYMPDKAVYEEPTREKMPFFEMMDRLMKFMDEGNSKGLSRMLDVIDYHAKNTQKIQGIGGGRTNMYNLMMERTEDIKLNYSELLSDTRDTDYNETSMKMMVAQYVYRASLSVTAKIIQPSLVDFLR</sequence>
<evidence type="ECO:0000313" key="5">
    <source>
        <dbReference type="Proteomes" id="UP000006437"/>
    </source>
</evidence>
<feature type="coiled-coil region" evidence="1">
    <location>
        <begin position="101"/>
        <end position="128"/>
    </location>
</feature>
<dbReference type="InterPro" id="IPR001492">
    <property type="entry name" value="Flagellin"/>
</dbReference>
<organism evidence="4 5">
    <name type="scientific">Peptoanaerobacter stomatis</name>
    <dbReference type="NCBI Taxonomy" id="796937"/>
    <lineage>
        <taxon>Bacteria</taxon>
        <taxon>Bacillati</taxon>
        <taxon>Bacillota</taxon>
        <taxon>Clostridia</taxon>
        <taxon>Peptostreptococcales</taxon>
        <taxon>Filifactoraceae</taxon>
        <taxon>Peptoanaerobacter</taxon>
    </lineage>
</organism>
<comment type="caution">
    <text evidence="4">The sequence shown here is derived from an EMBL/GenBank/DDBJ whole genome shotgun (WGS) entry which is preliminary data.</text>
</comment>
<name>G9X290_9FIRM</name>
<dbReference type="InterPro" id="IPR001029">
    <property type="entry name" value="Flagellin_N"/>
</dbReference>
<feature type="domain" description="Flagellin N-terminal" evidence="3">
    <location>
        <begin position="16"/>
        <end position="141"/>
    </location>
</feature>
<protein>
    <recommendedName>
        <fullName evidence="3">Flagellin N-terminal domain-containing protein</fullName>
    </recommendedName>
</protein>
<dbReference type="PANTHER" id="PTHR42792">
    <property type="entry name" value="FLAGELLIN"/>
    <property type="match status" value="1"/>
</dbReference>
<dbReference type="AlphaFoldDB" id="G9X290"/>
<gene>
    <name evidence="4" type="ORF">HMPREF9629_00513</name>
</gene>
<dbReference type="PANTHER" id="PTHR42792:SF1">
    <property type="entry name" value="FLAGELLAR HOOK-ASSOCIATED PROTEIN 3"/>
    <property type="match status" value="1"/>
</dbReference>
<dbReference type="Proteomes" id="UP000006437">
    <property type="component" value="Unassembled WGS sequence"/>
</dbReference>
<dbReference type="SUPFAM" id="SSF64518">
    <property type="entry name" value="Phase 1 flagellin"/>
    <property type="match status" value="1"/>
</dbReference>
<evidence type="ECO:0000256" key="1">
    <source>
        <dbReference type="SAM" id="Coils"/>
    </source>
</evidence>
<reference evidence="4 5" key="1">
    <citation type="submission" date="2011-08" db="EMBL/GenBank/DDBJ databases">
        <title>The Genome Sequence of Eubacteriaceae bacterium ACC19a.</title>
        <authorList>
            <consortium name="The Broad Institute Genome Sequencing Platform"/>
            <person name="Earl A."/>
            <person name="Ward D."/>
            <person name="Feldgarden M."/>
            <person name="Gevers D."/>
            <person name="Sizova M."/>
            <person name="Hazen A."/>
            <person name="Epstein S."/>
            <person name="Young S.K."/>
            <person name="Zeng Q."/>
            <person name="Gargeya S."/>
            <person name="Fitzgerald M."/>
            <person name="Haas B."/>
            <person name="Abouelleil A."/>
            <person name="Alvarado L."/>
            <person name="Arachchi H.M."/>
            <person name="Berlin A."/>
            <person name="Brown A."/>
            <person name="Chapman S.B."/>
            <person name="Chen Z."/>
            <person name="Dunbar C."/>
            <person name="Freedman E."/>
            <person name="Gearin G."/>
            <person name="Gellesch M."/>
            <person name="Goldberg J."/>
            <person name="Griggs A."/>
            <person name="Gujja S."/>
            <person name="Heiman D."/>
            <person name="Howarth C."/>
            <person name="Larson L."/>
            <person name="Lui A."/>
            <person name="MacDonald P.J.P."/>
            <person name="Montmayeur A."/>
            <person name="Murphy C."/>
            <person name="Neiman D."/>
            <person name="Pearson M."/>
            <person name="Priest M."/>
            <person name="Roberts A."/>
            <person name="Saif S."/>
            <person name="Shea T."/>
            <person name="Shenoy N."/>
            <person name="Sisk P."/>
            <person name="Stolte C."/>
            <person name="Sykes S."/>
            <person name="Wortman J."/>
            <person name="Nusbaum C."/>
            <person name="Birren B."/>
        </authorList>
    </citation>
    <scope>NUCLEOTIDE SEQUENCE [LARGE SCALE GENOMIC DNA]</scope>
    <source>
        <strain evidence="4 5">ACC19a</strain>
    </source>
</reference>
<dbReference type="RefSeq" id="WP_009524750.1">
    <property type="nucleotide sequence ID" value="NZ_JH414547.1"/>
</dbReference>
<accession>G9X290</accession>
<dbReference type="Gene3D" id="1.20.1330.10">
    <property type="entry name" value="f41 fragment of flagellin, N-terminal domain"/>
    <property type="match status" value="2"/>
</dbReference>
<dbReference type="BioCyc" id="EBAC796937-HMP:GMGH-514-MONOMER"/>
<dbReference type="Pfam" id="PF00669">
    <property type="entry name" value="Flagellin_N"/>
    <property type="match status" value="1"/>
</dbReference>
<keyword evidence="1" id="KW-0175">Coiled coil</keyword>
<dbReference type="EMBL" id="AFZE01000045">
    <property type="protein sequence ID" value="EHL13213.1"/>
    <property type="molecule type" value="Genomic_DNA"/>
</dbReference>